<feature type="domain" description="Schlafen AlbA-2" evidence="1">
    <location>
        <begin position="559"/>
        <end position="724"/>
    </location>
</feature>
<protein>
    <submittedName>
        <fullName evidence="3">WYL domain-containing protein</fullName>
    </submittedName>
</protein>
<evidence type="ECO:0000313" key="3">
    <source>
        <dbReference type="EMBL" id="MBO8448805.1"/>
    </source>
</evidence>
<dbReference type="Pfam" id="PF04326">
    <property type="entry name" value="SLFN_AlbA_2"/>
    <property type="match status" value="1"/>
</dbReference>
<accession>A0A9D9ELJ1</accession>
<dbReference type="InterPro" id="IPR007421">
    <property type="entry name" value="Schlafen_AlbA_2_dom"/>
</dbReference>
<dbReference type="InterPro" id="IPR038461">
    <property type="entry name" value="Schlafen_AlbA_2_dom_sf"/>
</dbReference>
<evidence type="ECO:0000259" key="2">
    <source>
        <dbReference type="Pfam" id="PF13280"/>
    </source>
</evidence>
<gene>
    <name evidence="3" type="ORF">IAC29_05995</name>
</gene>
<sequence>MSEIEKQRLTKATMLAAFVIILLCKIRSRTEIRNKTMLLLEYLSYLQSGNHNLFDVAAKVCSYSMRNPGFTLSHLEIPNNIDIIAYNLSGHSCFDMEDKLPQFVYDQAGSVTIKDGLVSLSSAPSWESRIKSFSGCDGHLEVCTRNARDEKIKASEIDEVEPLGNFARVFLLSQEKSARTRQSGKADELEQGKKYTVKLVSTRDENDNPVLECTPLGVECQEQCLIKSEELVKGLRTEDLTDYIFDEDYVEDADLVDAAAPPLFSIKESYVKYAKARANRDCADRRVYQAKVIRFFKGRTEDKDRVILLSDKGYGGLMVDDHTLQKGQVVTVYTQNVIRTTGTPFINMARPAFDYSEIPGKFEAEGVLFDFVMNRQTALLRLDKKKEEGRETGSYKEILRQLAVILAHTKEKRSVVKYRNMLCSAFIFNIIGNENRRDQSFCRAEYLNRCLRAAEGIKVPPIPDNPALTGREKRIAGILASLGETKDICKAASLIQGMDSGADQEIARLFMAHTLSGINRDDLNASQESLRRKICEQLGVGDHFKGDIRKGGGKYGKGELESVEFKSSYVFYNKDGKPDLFKQGRGQVLEAVCGFMNKDGGTVYVGVNDSGDPLVSESYGLNADLAWFRSNFSTVNNQRSRLLGHNVPMPENLDSYCRFLNSELELYFKPTVRGCVSISPTEDMDAIRITVKPSEYEIAKLYTDNTWQEGCVYVREGEETRPMTRHDQEQRLMKLRSVGKVEQFILILTEAIDRKRKVTLKNYASSNSNIVQDRFVVPINLVYNNENLWAYDIGKKECREFRLSRIEDIVVEDSTYSHAYVKGEADVFRWVNPDVNYHIRLKMSISALNNLREEYSNAKNLPESELYQISKERWILDTYLHGLGAVRRFYLGLADQIEILDTEDSDELKKSINEFIGKNLLSLRTGSKS</sequence>
<name>A0A9D9ELJ1_9BACT</name>
<organism evidence="3 4">
    <name type="scientific">Candidatus Cryptobacteroides merdigallinarum</name>
    <dbReference type="NCBI Taxonomy" id="2840770"/>
    <lineage>
        <taxon>Bacteria</taxon>
        <taxon>Pseudomonadati</taxon>
        <taxon>Bacteroidota</taxon>
        <taxon>Bacteroidia</taxon>
        <taxon>Bacteroidales</taxon>
        <taxon>Candidatus Cryptobacteroides</taxon>
    </lineage>
</organism>
<evidence type="ECO:0000259" key="1">
    <source>
        <dbReference type="Pfam" id="PF04326"/>
    </source>
</evidence>
<reference evidence="3" key="1">
    <citation type="submission" date="2020-10" db="EMBL/GenBank/DDBJ databases">
        <authorList>
            <person name="Gilroy R."/>
        </authorList>
    </citation>
    <scope>NUCLEOTIDE SEQUENCE</scope>
    <source>
        <strain evidence="3">20514</strain>
    </source>
</reference>
<comment type="caution">
    <text evidence="3">The sequence shown here is derived from an EMBL/GenBank/DDBJ whole genome shotgun (WGS) entry which is preliminary data.</text>
</comment>
<dbReference type="EMBL" id="JADIMQ010000085">
    <property type="protein sequence ID" value="MBO8448805.1"/>
    <property type="molecule type" value="Genomic_DNA"/>
</dbReference>
<evidence type="ECO:0000313" key="4">
    <source>
        <dbReference type="Proteomes" id="UP000810252"/>
    </source>
</evidence>
<proteinExistence type="predicted"/>
<dbReference type="Pfam" id="PF13280">
    <property type="entry name" value="WYL"/>
    <property type="match status" value="1"/>
</dbReference>
<dbReference type="Gene3D" id="3.30.950.30">
    <property type="entry name" value="Schlafen, AAA domain"/>
    <property type="match status" value="1"/>
</dbReference>
<reference evidence="3" key="2">
    <citation type="journal article" date="2021" name="PeerJ">
        <title>Extensive microbial diversity within the chicken gut microbiome revealed by metagenomics and culture.</title>
        <authorList>
            <person name="Gilroy R."/>
            <person name="Ravi A."/>
            <person name="Getino M."/>
            <person name="Pursley I."/>
            <person name="Horton D.L."/>
            <person name="Alikhan N.F."/>
            <person name="Baker D."/>
            <person name="Gharbi K."/>
            <person name="Hall N."/>
            <person name="Watson M."/>
            <person name="Adriaenssens E.M."/>
            <person name="Foster-Nyarko E."/>
            <person name="Jarju S."/>
            <person name="Secka A."/>
            <person name="Antonio M."/>
            <person name="Oren A."/>
            <person name="Chaudhuri R.R."/>
            <person name="La Ragione R."/>
            <person name="Hildebrand F."/>
            <person name="Pallen M.J."/>
        </authorList>
    </citation>
    <scope>NUCLEOTIDE SEQUENCE</scope>
    <source>
        <strain evidence="3">20514</strain>
    </source>
</reference>
<feature type="domain" description="WYL" evidence="2">
    <location>
        <begin position="747"/>
        <end position="810"/>
    </location>
</feature>
<dbReference type="InterPro" id="IPR026881">
    <property type="entry name" value="WYL_dom"/>
</dbReference>
<dbReference type="AlphaFoldDB" id="A0A9D9ELJ1"/>
<dbReference type="Proteomes" id="UP000810252">
    <property type="component" value="Unassembled WGS sequence"/>
</dbReference>
<dbReference type="PROSITE" id="PS52050">
    <property type="entry name" value="WYL"/>
    <property type="match status" value="1"/>
</dbReference>